<name>A0A518C841_9BACT</name>
<dbReference type="GO" id="GO:0006352">
    <property type="term" value="P:DNA-templated transcription initiation"/>
    <property type="evidence" value="ECO:0007669"/>
    <property type="project" value="InterPro"/>
</dbReference>
<dbReference type="GO" id="GO:0016987">
    <property type="term" value="F:sigma factor activity"/>
    <property type="evidence" value="ECO:0007669"/>
    <property type="project" value="UniProtKB-KW"/>
</dbReference>
<gene>
    <name evidence="5" type="ORF">Pan97_24270</name>
</gene>
<dbReference type="EMBL" id="CP036289">
    <property type="protein sequence ID" value="QDU75395.1"/>
    <property type="molecule type" value="Genomic_DNA"/>
</dbReference>
<dbReference type="SUPFAM" id="SSF88946">
    <property type="entry name" value="Sigma2 domain of RNA polymerase sigma factors"/>
    <property type="match status" value="1"/>
</dbReference>
<dbReference type="InterPro" id="IPR007627">
    <property type="entry name" value="RNA_pol_sigma70_r2"/>
</dbReference>
<keyword evidence="1" id="KW-0805">Transcription regulation</keyword>
<protein>
    <submittedName>
        <fullName evidence="5">RNA polymerase sigma factor</fullName>
    </submittedName>
</protein>
<dbReference type="Pfam" id="PF04542">
    <property type="entry name" value="Sigma70_r2"/>
    <property type="match status" value="1"/>
</dbReference>
<dbReference type="Gene3D" id="1.10.1740.10">
    <property type="match status" value="1"/>
</dbReference>
<keyword evidence="3" id="KW-0804">Transcription</keyword>
<keyword evidence="6" id="KW-1185">Reference proteome</keyword>
<dbReference type="NCBIfam" id="TIGR02937">
    <property type="entry name" value="sigma70-ECF"/>
    <property type="match status" value="1"/>
</dbReference>
<accession>A0A518C841</accession>
<evidence type="ECO:0000256" key="3">
    <source>
        <dbReference type="ARBA" id="ARBA00023163"/>
    </source>
</evidence>
<evidence type="ECO:0000256" key="2">
    <source>
        <dbReference type="ARBA" id="ARBA00023082"/>
    </source>
</evidence>
<evidence type="ECO:0000313" key="5">
    <source>
        <dbReference type="EMBL" id="QDU75395.1"/>
    </source>
</evidence>
<sequence length="218" mass="25153">MLSQDDFSIAIGVICEKYWYPVYAFIRRRCSDPYQAEDLTQAFFEKVLARRMFRAADPDKGRFRSYVLASVRNFMASHFAAASSQRQGGGQRALPIDMLVAEDLYCRNRTTTSSPEEEFDRAWAITLLETAIDRLRDEYAQKQQLQRFELLMPILQSCPLDYAAISNALEIDAAAARKAASRFRQRYGQLLREEISSTLSETDDIEEEICWIIGRFAR</sequence>
<dbReference type="InterPro" id="IPR039425">
    <property type="entry name" value="RNA_pol_sigma-70-like"/>
</dbReference>
<dbReference type="PANTHER" id="PTHR43133:SF51">
    <property type="entry name" value="RNA POLYMERASE SIGMA FACTOR"/>
    <property type="match status" value="1"/>
</dbReference>
<dbReference type="InterPro" id="IPR013325">
    <property type="entry name" value="RNA_pol_sigma_r2"/>
</dbReference>
<evidence type="ECO:0000256" key="1">
    <source>
        <dbReference type="ARBA" id="ARBA00023015"/>
    </source>
</evidence>
<dbReference type="Proteomes" id="UP000318626">
    <property type="component" value="Chromosome"/>
</dbReference>
<dbReference type="KEGG" id="bvo:Pan97_24270"/>
<reference evidence="6" key="1">
    <citation type="submission" date="2019-02" db="EMBL/GenBank/DDBJ databases">
        <title>Deep-cultivation of Planctomycetes and their phenomic and genomic characterization uncovers novel biology.</title>
        <authorList>
            <person name="Wiegand S."/>
            <person name="Jogler M."/>
            <person name="Boedeker C."/>
            <person name="Pinto D."/>
            <person name="Vollmers J."/>
            <person name="Rivas-Marin E."/>
            <person name="Kohn T."/>
            <person name="Peeters S.H."/>
            <person name="Heuer A."/>
            <person name="Rast P."/>
            <person name="Oberbeckmann S."/>
            <person name="Bunk B."/>
            <person name="Jeske O."/>
            <person name="Meyerdierks A."/>
            <person name="Storesund J.E."/>
            <person name="Kallscheuer N."/>
            <person name="Luecker S."/>
            <person name="Lage O.M."/>
            <person name="Pohl T."/>
            <person name="Merkel B.J."/>
            <person name="Hornburger P."/>
            <person name="Mueller R.-W."/>
            <person name="Bruemmer F."/>
            <person name="Labrenz M."/>
            <person name="Spormann A.M."/>
            <person name="Op den Camp H."/>
            <person name="Overmann J."/>
            <person name="Amann R."/>
            <person name="Jetten M.S.M."/>
            <person name="Mascher T."/>
            <person name="Medema M.H."/>
            <person name="Devos D.P."/>
            <person name="Kaster A.-K."/>
            <person name="Ovreas L."/>
            <person name="Rohde M."/>
            <person name="Galperin M.Y."/>
            <person name="Jogler C."/>
        </authorList>
    </citation>
    <scope>NUCLEOTIDE SEQUENCE [LARGE SCALE GENOMIC DNA]</scope>
    <source>
        <strain evidence="6">Pan97</strain>
    </source>
</reference>
<evidence type="ECO:0000259" key="4">
    <source>
        <dbReference type="Pfam" id="PF04542"/>
    </source>
</evidence>
<feature type="domain" description="RNA polymerase sigma-70 region 2" evidence="4">
    <location>
        <begin position="21"/>
        <end position="82"/>
    </location>
</feature>
<proteinExistence type="predicted"/>
<dbReference type="PANTHER" id="PTHR43133">
    <property type="entry name" value="RNA POLYMERASE ECF-TYPE SIGMA FACTO"/>
    <property type="match status" value="1"/>
</dbReference>
<evidence type="ECO:0000313" key="6">
    <source>
        <dbReference type="Proteomes" id="UP000318626"/>
    </source>
</evidence>
<organism evidence="5 6">
    <name type="scientific">Bremerella volcania</name>
    <dbReference type="NCBI Taxonomy" id="2527984"/>
    <lineage>
        <taxon>Bacteria</taxon>
        <taxon>Pseudomonadati</taxon>
        <taxon>Planctomycetota</taxon>
        <taxon>Planctomycetia</taxon>
        <taxon>Pirellulales</taxon>
        <taxon>Pirellulaceae</taxon>
        <taxon>Bremerella</taxon>
    </lineage>
</organism>
<dbReference type="InterPro" id="IPR014284">
    <property type="entry name" value="RNA_pol_sigma-70_dom"/>
</dbReference>
<dbReference type="AlphaFoldDB" id="A0A518C841"/>
<keyword evidence="2" id="KW-0731">Sigma factor</keyword>